<dbReference type="AlphaFoldDB" id="A0A026WP35"/>
<feature type="region of interest" description="Disordered" evidence="1">
    <location>
        <begin position="1"/>
        <end position="24"/>
    </location>
</feature>
<dbReference type="OMA" id="SVHERFR"/>
<dbReference type="Proteomes" id="UP000053097">
    <property type="component" value="Unassembled WGS sequence"/>
</dbReference>
<keyword evidence="4" id="KW-1185">Reference proteome</keyword>
<evidence type="ECO:0000256" key="1">
    <source>
        <dbReference type="SAM" id="MobiDB-lite"/>
    </source>
</evidence>
<proteinExistence type="predicted"/>
<accession>A0A026WP35</accession>
<reference evidence="3 5" key="2">
    <citation type="journal article" date="2018" name="Genome Res.">
        <title>The genomic architecture and molecular evolution of ant odorant receptors.</title>
        <authorList>
            <person name="McKenzie S.K."/>
            <person name="Kronauer D.J.C."/>
        </authorList>
    </citation>
    <scope>NUCLEOTIDE SEQUENCE [LARGE SCALE GENOMIC DNA]</scope>
    <source>
        <strain evidence="3">Clonal line C1</strain>
    </source>
</reference>
<reference evidence="3" key="3">
    <citation type="submission" date="2018-07" db="EMBL/GenBank/DDBJ databases">
        <authorList>
            <person name="Mckenzie S.K."/>
            <person name="Kronauer D.J.C."/>
        </authorList>
    </citation>
    <scope>NUCLEOTIDE SEQUENCE</scope>
    <source>
        <strain evidence="3">Clonal line C1</strain>
    </source>
</reference>
<evidence type="ECO:0000313" key="3">
    <source>
        <dbReference type="EMBL" id="RLU27494.1"/>
    </source>
</evidence>
<feature type="compositionally biased region" description="Basic and acidic residues" evidence="1">
    <location>
        <begin position="13"/>
        <end position="24"/>
    </location>
</feature>
<evidence type="ECO:0000313" key="4">
    <source>
        <dbReference type="Proteomes" id="UP000053097"/>
    </source>
</evidence>
<dbReference type="EMBL" id="KK107154">
    <property type="protein sequence ID" value="EZA56864.1"/>
    <property type="molecule type" value="Genomic_DNA"/>
</dbReference>
<protein>
    <submittedName>
        <fullName evidence="2">Uncharacterized protein</fullName>
    </submittedName>
</protein>
<evidence type="ECO:0000313" key="5">
    <source>
        <dbReference type="Proteomes" id="UP000279307"/>
    </source>
</evidence>
<name>A0A026WP35_OOCBI</name>
<organism evidence="2 4">
    <name type="scientific">Ooceraea biroi</name>
    <name type="common">Clonal raider ant</name>
    <name type="synonym">Cerapachys biroi</name>
    <dbReference type="NCBI Taxonomy" id="2015173"/>
    <lineage>
        <taxon>Eukaryota</taxon>
        <taxon>Metazoa</taxon>
        <taxon>Ecdysozoa</taxon>
        <taxon>Arthropoda</taxon>
        <taxon>Hexapoda</taxon>
        <taxon>Insecta</taxon>
        <taxon>Pterygota</taxon>
        <taxon>Neoptera</taxon>
        <taxon>Endopterygota</taxon>
        <taxon>Hymenoptera</taxon>
        <taxon>Apocrita</taxon>
        <taxon>Aculeata</taxon>
        <taxon>Formicoidea</taxon>
        <taxon>Formicidae</taxon>
        <taxon>Dorylinae</taxon>
        <taxon>Ooceraea</taxon>
    </lineage>
</organism>
<dbReference type="EMBL" id="QOIP01000001">
    <property type="protein sequence ID" value="RLU27494.1"/>
    <property type="molecule type" value="Genomic_DNA"/>
</dbReference>
<feature type="compositionally biased region" description="Polar residues" evidence="1">
    <location>
        <begin position="1"/>
        <end position="12"/>
    </location>
</feature>
<gene>
    <name evidence="3" type="ORF">DMN91_001298</name>
    <name evidence="2" type="ORF">X777_02715</name>
</gene>
<evidence type="ECO:0000313" key="2">
    <source>
        <dbReference type="EMBL" id="EZA56864.1"/>
    </source>
</evidence>
<reference evidence="2 4" key="1">
    <citation type="journal article" date="2014" name="Curr. Biol.">
        <title>The genome of the clonal raider ant Cerapachys biroi.</title>
        <authorList>
            <person name="Oxley P.R."/>
            <person name="Ji L."/>
            <person name="Fetter-Pruneda I."/>
            <person name="McKenzie S.K."/>
            <person name="Li C."/>
            <person name="Hu H."/>
            <person name="Zhang G."/>
            <person name="Kronauer D.J."/>
        </authorList>
    </citation>
    <scope>NUCLEOTIDE SEQUENCE [LARGE SCALE GENOMIC DNA]</scope>
</reference>
<sequence>MSAEQDTLNNENATHRQNDEDRVVTDSVHERFRQIHVRCNDCNADIIGNEVSIRKHFNRAHPSNRYCRYCRSKVFIYTKVKTVNGDEISENFVYHKCEYKEQQPEVDTSK</sequence>
<dbReference type="Proteomes" id="UP000279307">
    <property type="component" value="Chromosome 1"/>
</dbReference>